<dbReference type="AlphaFoldDB" id="E4Y4K8"/>
<feature type="chain" id="PRO_5003193670" evidence="1">
    <location>
        <begin position="20"/>
        <end position="67"/>
    </location>
</feature>
<protein>
    <submittedName>
        <fullName evidence="2">Uncharacterized protein</fullName>
    </submittedName>
</protein>
<reference evidence="2" key="1">
    <citation type="journal article" date="2010" name="Science">
        <title>Plasticity of animal genome architecture unmasked by rapid evolution of a pelagic tunicate.</title>
        <authorList>
            <person name="Denoeud F."/>
            <person name="Henriet S."/>
            <person name="Mungpakdee S."/>
            <person name="Aury J.M."/>
            <person name="Da Silva C."/>
            <person name="Brinkmann H."/>
            <person name="Mikhaleva J."/>
            <person name="Olsen L.C."/>
            <person name="Jubin C."/>
            <person name="Canestro C."/>
            <person name="Bouquet J.M."/>
            <person name="Danks G."/>
            <person name="Poulain J."/>
            <person name="Campsteijn C."/>
            <person name="Adamski M."/>
            <person name="Cross I."/>
            <person name="Yadetie F."/>
            <person name="Muffato M."/>
            <person name="Louis A."/>
            <person name="Butcher S."/>
            <person name="Tsagkogeorga G."/>
            <person name="Konrad A."/>
            <person name="Singh S."/>
            <person name="Jensen M.F."/>
            <person name="Cong E.H."/>
            <person name="Eikeseth-Otteraa H."/>
            <person name="Noel B."/>
            <person name="Anthouard V."/>
            <person name="Porcel B.M."/>
            <person name="Kachouri-Lafond R."/>
            <person name="Nishino A."/>
            <person name="Ugolini M."/>
            <person name="Chourrout P."/>
            <person name="Nishida H."/>
            <person name="Aasland R."/>
            <person name="Huzurbazar S."/>
            <person name="Westhof E."/>
            <person name="Delsuc F."/>
            <person name="Lehrach H."/>
            <person name="Reinhardt R."/>
            <person name="Weissenbach J."/>
            <person name="Roy S.W."/>
            <person name="Artiguenave F."/>
            <person name="Postlethwait J.H."/>
            <person name="Manak J.R."/>
            <person name="Thompson E.M."/>
            <person name="Jaillon O."/>
            <person name="Du Pasquier L."/>
            <person name="Boudinot P."/>
            <person name="Liberles D.A."/>
            <person name="Volff J.N."/>
            <person name="Philippe H."/>
            <person name="Lenhard B."/>
            <person name="Roest Crollius H."/>
            <person name="Wincker P."/>
            <person name="Chourrout D."/>
        </authorList>
    </citation>
    <scope>NUCLEOTIDE SEQUENCE [LARGE SCALE GENOMIC DNA]</scope>
</reference>
<evidence type="ECO:0000256" key="1">
    <source>
        <dbReference type="SAM" id="SignalP"/>
    </source>
</evidence>
<accession>E4Y4K8</accession>
<dbReference type="EMBL" id="FN654279">
    <property type="protein sequence ID" value="CBY30606.1"/>
    <property type="molecule type" value="Genomic_DNA"/>
</dbReference>
<evidence type="ECO:0000313" key="2">
    <source>
        <dbReference type="EMBL" id="CBY30606.1"/>
    </source>
</evidence>
<dbReference type="Proteomes" id="UP000011014">
    <property type="component" value="Unassembled WGS sequence"/>
</dbReference>
<sequence length="67" mass="7380">MREKQAFISALLAANLVAAFTLKDETKQSILKLWLAKGSAAEHCSIGPELQYSPNTKLKDLKCQIFG</sequence>
<keyword evidence="1" id="KW-0732">Signal</keyword>
<organism evidence="2">
    <name type="scientific">Oikopleura dioica</name>
    <name type="common">Tunicate</name>
    <dbReference type="NCBI Taxonomy" id="34765"/>
    <lineage>
        <taxon>Eukaryota</taxon>
        <taxon>Metazoa</taxon>
        <taxon>Chordata</taxon>
        <taxon>Tunicata</taxon>
        <taxon>Appendicularia</taxon>
        <taxon>Copelata</taxon>
        <taxon>Oikopleuridae</taxon>
        <taxon>Oikopleura</taxon>
    </lineage>
</organism>
<proteinExistence type="predicted"/>
<gene>
    <name evidence="2" type="ORF">GSOID_T00018482001</name>
</gene>
<name>E4Y4K8_OIKDI</name>
<feature type="signal peptide" evidence="1">
    <location>
        <begin position="1"/>
        <end position="19"/>
    </location>
</feature>